<feature type="transmembrane region" description="Helical" evidence="5">
    <location>
        <begin position="20"/>
        <end position="39"/>
    </location>
</feature>
<evidence type="ECO:0000259" key="6">
    <source>
        <dbReference type="Pfam" id="PF01061"/>
    </source>
</evidence>
<evidence type="ECO:0000256" key="1">
    <source>
        <dbReference type="ARBA" id="ARBA00004141"/>
    </source>
</evidence>
<organism evidence="7 8">
    <name type="scientific">Candidatus Borkfalkia faecipullorum</name>
    <dbReference type="NCBI Taxonomy" id="2838510"/>
    <lineage>
        <taxon>Bacteria</taxon>
        <taxon>Bacillati</taxon>
        <taxon>Bacillota</taxon>
        <taxon>Clostridia</taxon>
        <taxon>Christensenellales</taxon>
        <taxon>Christensenellaceae</taxon>
        <taxon>Candidatus Borkfalkia</taxon>
    </lineage>
</organism>
<gene>
    <name evidence="7" type="ORF">H9741_04040</name>
</gene>
<comment type="caution">
    <text evidence="7">The sequence shown here is derived from an EMBL/GenBank/DDBJ whole genome shotgun (WGS) entry which is preliminary data.</text>
</comment>
<evidence type="ECO:0000256" key="2">
    <source>
        <dbReference type="ARBA" id="ARBA00022692"/>
    </source>
</evidence>
<accession>A0A9D1V7W3</accession>
<proteinExistence type="predicted"/>
<dbReference type="Pfam" id="PF01061">
    <property type="entry name" value="ABC2_membrane"/>
    <property type="match status" value="1"/>
</dbReference>
<feature type="transmembrane region" description="Helical" evidence="5">
    <location>
        <begin position="154"/>
        <end position="179"/>
    </location>
</feature>
<dbReference type="Proteomes" id="UP000824204">
    <property type="component" value="Unassembled WGS sequence"/>
</dbReference>
<evidence type="ECO:0000313" key="8">
    <source>
        <dbReference type="Proteomes" id="UP000824204"/>
    </source>
</evidence>
<feature type="transmembrane region" description="Helical" evidence="5">
    <location>
        <begin position="71"/>
        <end position="94"/>
    </location>
</feature>
<feature type="transmembrane region" description="Helical" evidence="5">
    <location>
        <begin position="268"/>
        <end position="290"/>
    </location>
</feature>
<dbReference type="InterPro" id="IPR051784">
    <property type="entry name" value="Nod_factor_ABC_transporter"/>
</dbReference>
<dbReference type="InterPro" id="IPR000412">
    <property type="entry name" value="ABC_2_transport"/>
</dbReference>
<dbReference type="AlphaFoldDB" id="A0A9D1V7W3"/>
<keyword evidence="3 5" id="KW-1133">Transmembrane helix</keyword>
<dbReference type="PANTHER" id="PTHR43229:SF2">
    <property type="entry name" value="NODULATION PROTEIN J"/>
    <property type="match status" value="1"/>
</dbReference>
<evidence type="ECO:0000256" key="5">
    <source>
        <dbReference type="SAM" id="Phobius"/>
    </source>
</evidence>
<keyword evidence="4 5" id="KW-0472">Membrane</keyword>
<evidence type="ECO:0000256" key="4">
    <source>
        <dbReference type="ARBA" id="ARBA00023136"/>
    </source>
</evidence>
<keyword evidence="2 5" id="KW-0812">Transmembrane</keyword>
<feature type="transmembrane region" description="Helical" evidence="5">
    <location>
        <begin position="186"/>
        <end position="206"/>
    </location>
</feature>
<comment type="subcellular location">
    <subcellularLocation>
        <location evidence="1">Membrane</location>
        <topology evidence="1">Multi-pass membrane protein</topology>
    </subcellularLocation>
</comment>
<evidence type="ECO:0000256" key="3">
    <source>
        <dbReference type="ARBA" id="ARBA00022989"/>
    </source>
</evidence>
<dbReference type="GO" id="GO:0140359">
    <property type="term" value="F:ABC-type transporter activity"/>
    <property type="evidence" value="ECO:0007669"/>
    <property type="project" value="InterPro"/>
</dbReference>
<evidence type="ECO:0000313" key="7">
    <source>
        <dbReference type="EMBL" id="HIX07618.1"/>
    </source>
</evidence>
<sequence length="299" mass="31967">MRMLWLQTLRNLKIFVKDKANIFFALLAPLIVLGLYVLFLGKTQTDTLLDVLKGMGVTGADDDIRSFADCWILSGVMASAGITVPLCACGVMVQDETRGIRNDLLSAPIPRWMPSAAYFLAVVLSGFLIGFVVLALCLGWLALSGGWFLSALEVLGLVGLLLLSVLSSSTLLVFVVGFLRTEGAFTGLNVILGTVIGFLIGAYMPLSMFPKGVQYVTLFVPGSYSAALFRNLFLNGALENISQNVSAAFADSLAEQYTLQLDAFGTSLSVTAMALILAGTVLLFAAANLVKAFVKKNVR</sequence>
<name>A0A9D1V7W3_9FIRM</name>
<dbReference type="PANTHER" id="PTHR43229">
    <property type="entry name" value="NODULATION PROTEIN J"/>
    <property type="match status" value="1"/>
</dbReference>
<dbReference type="EMBL" id="DXFX01000053">
    <property type="protein sequence ID" value="HIX07618.1"/>
    <property type="molecule type" value="Genomic_DNA"/>
</dbReference>
<reference evidence="7" key="1">
    <citation type="journal article" date="2021" name="PeerJ">
        <title>Extensive microbial diversity within the chicken gut microbiome revealed by metagenomics and culture.</title>
        <authorList>
            <person name="Gilroy R."/>
            <person name="Ravi A."/>
            <person name="Getino M."/>
            <person name="Pursley I."/>
            <person name="Horton D.L."/>
            <person name="Alikhan N.F."/>
            <person name="Baker D."/>
            <person name="Gharbi K."/>
            <person name="Hall N."/>
            <person name="Watson M."/>
            <person name="Adriaenssens E.M."/>
            <person name="Foster-Nyarko E."/>
            <person name="Jarju S."/>
            <person name="Secka A."/>
            <person name="Antonio M."/>
            <person name="Oren A."/>
            <person name="Chaudhuri R.R."/>
            <person name="La Ragione R."/>
            <person name="Hildebrand F."/>
            <person name="Pallen M.J."/>
        </authorList>
    </citation>
    <scope>NUCLEOTIDE SEQUENCE</scope>
    <source>
        <strain evidence="7">811</strain>
    </source>
</reference>
<dbReference type="InterPro" id="IPR013525">
    <property type="entry name" value="ABC2_TM"/>
</dbReference>
<dbReference type="GO" id="GO:0043190">
    <property type="term" value="C:ATP-binding cassette (ABC) transporter complex"/>
    <property type="evidence" value="ECO:0007669"/>
    <property type="project" value="InterPro"/>
</dbReference>
<protein>
    <submittedName>
        <fullName evidence="7">ABC transporter permease</fullName>
    </submittedName>
</protein>
<feature type="transmembrane region" description="Helical" evidence="5">
    <location>
        <begin position="115"/>
        <end position="142"/>
    </location>
</feature>
<reference evidence="7" key="2">
    <citation type="submission" date="2021-04" db="EMBL/GenBank/DDBJ databases">
        <authorList>
            <person name="Gilroy R."/>
        </authorList>
    </citation>
    <scope>NUCLEOTIDE SEQUENCE</scope>
    <source>
        <strain evidence="7">811</strain>
    </source>
</reference>
<dbReference type="PIRSF" id="PIRSF006648">
    <property type="entry name" value="DrrB"/>
    <property type="match status" value="1"/>
</dbReference>
<feature type="domain" description="ABC-2 type transporter transmembrane" evidence="6">
    <location>
        <begin position="5"/>
        <end position="233"/>
    </location>
</feature>